<gene>
    <name evidence="2" type="ORF">MJG50_14605</name>
</gene>
<keyword evidence="3" id="KW-1185">Reference proteome</keyword>
<evidence type="ECO:0000256" key="1">
    <source>
        <dbReference type="SAM" id="Phobius"/>
    </source>
</evidence>
<keyword evidence="1" id="KW-1133">Transmembrane helix</keyword>
<evidence type="ECO:0000313" key="3">
    <source>
        <dbReference type="Proteomes" id="UP001431131"/>
    </source>
</evidence>
<protein>
    <recommendedName>
        <fullName evidence="4">MFS transporter</fullName>
    </recommendedName>
</protein>
<evidence type="ECO:0000313" key="2">
    <source>
        <dbReference type="EMBL" id="MCH1626566.1"/>
    </source>
</evidence>
<dbReference type="EMBL" id="JAKTTI010000024">
    <property type="protein sequence ID" value="MCH1626566.1"/>
    <property type="molecule type" value="Genomic_DNA"/>
</dbReference>
<dbReference type="RefSeq" id="WP_240256482.1">
    <property type="nucleotide sequence ID" value="NZ_JAKTTI010000024.1"/>
</dbReference>
<sequence length="204" mass="23708">MVPYLLAFLALILFIPVMFVFPLGLNKSGKVFLFGITFLISILGIAAKTVLNIWQIIIIIVLLIGVITYFIENRFGSKIFVKKEAFKESSKKVIKFDLVEDIKDKVFEKNFDEENRYFIKNNKVESNVSIQQLDNELEDLRQEQVSEPESKYELEALIEELELFDHPNQNNELEIGMVEVASTTEHIENNDLEQEESRIQKINF</sequence>
<organism evidence="2 3">
    <name type="scientific">Fredinandcohnia quinoae</name>
    <dbReference type="NCBI Taxonomy" id="2918902"/>
    <lineage>
        <taxon>Bacteria</taxon>
        <taxon>Bacillati</taxon>
        <taxon>Bacillota</taxon>
        <taxon>Bacilli</taxon>
        <taxon>Bacillales</taxon>
        <taxon>Bacillaceae</taxon>
        <taxon>Fredinandcohnia</taxon>
    </lineage>
</organism>
<reference evidence="2" key="1">
    <citation type="submission" date="2022-02" db="EMBL/GenBank/DDBJ databases">
        <title>Fredinandcohnia quinoae sp. nov. isolated from Chenopodium quinoa seeds.</title>
        <authorList>
            <person name="Saati-Santamaria Z."/>
            <person name="Flores-Felix J.D."/>
            <person name="Igual J.M."/>
            <person name="Velazquez E."/>
            <person name="Garcia-Fraile P."/>
            <person name="Martinez-Molina E."/>
        </authorList>
    </citation>
    <scope>NUCLEOTIDE SEQUENCE</scope>
    <source>
        <strain evidence="2">SECRCQ15</strain>
    </source>
</reference>
<name>A0AAW5E0Y2_9BACI</name>
<feature type="transmembrane region" description="Helical" evidence="1">
    <location>
        <begin position="6"/>
        <end position="24"/>
    </location>
</feature>
<dbReference type="Proteomes" id="UP001431131">
    <property type="component" value="Unassembled WGS sequence"/>
</dbReference>
<feature type="transmembrane region" description="Helical" evidence="1">
    <location>
        <begin position="53"/>
        <end position="71"/>
    </location>
</feature>
<evidence type="ECO:0008006" key="4">
    <source>
        <dbReference type="Google" id="ProtNLM"/>
    </source>
</evidence>
<accession>A0AAW5E0Y2</accession>
<feature type="transmembrane region" description="Helical" evidence="1">
    <location>
        <begin position="31"/>
        <end position="47"/>
    </location>
</feature>
<keyword evidence="1" id="KW-0812">Transmembrane</keyword>
<keyword evidence="1" id="KW-0472">Membrane</keyword>
<dbReference type="AlphaFoldDB" id="A0AAW5E0Y2"/>
<proteinExistence type="predicted"/>
<comment type="caution">
    <text evidence="2">The sequence shown here is derived from an EMBL/GenBank/DDBJ whole genome shotgun (WGS) entry which is preliminary data.</text>
</comment>